<sequence length="169" mass="19892">MKVLEGILFVDDFSSGQVLGPFRHYPTVFNPKKDSNCEENLKIKILEEAEKIKKGNALRTVFKEGYFDISNFKQKNDISKKRSLKLYAYQVHVLAKCLYNYLDKEHPDLKNENSVDIKIQEFKCLLLACLNLVSLTQDYTIDFNTAFHLVRKNVNFLYRCVFRVFTKKY</sequence>
<reference evidence="2" key="2">
    <citation type="submission" date="2015-08" db="UniProtKB">
        <authorList>
            <consortium name="WormBaseParasite"/>
        </authorList>
    </citation>
    <scope>IDENTIFICATION</scope>
</reference>
<protein>
    <submittedName>
        <fullName evidence="2">Uncharacterized protein</fullName>
    </submittedName>
</protein>
<evidence type="ECO:0000313" key="1">
    <source>
        <dbReference type="Proteomes" id="UP000035680"/>
    </source>
</evidence>
<organism evidence="1 2">
    <name type="scientific">Strongyloides venezuelensis</name>
    <name type="common">Threadworm</name>
    <dbReference type="NCBI Taxonomy" id="75913"/>
    <lineage>
        <taxon>Eukaryota</taxon>
        <taxon>Metazoa</taxon>
        <taxon>Ecdysozoa</taxon>
        <taxon>Nematoda</taxon>
        <taxon>Chromadorea</taxon>
        <taxon>Rhabditida</taxon>
        <taxon>Tylenchina</taxon>
        <taxon>Panagrolaimomorpha</taxon>
        <taxon>Strongyloidoidea</taxon>
        <taxon>Strongyloididae</taxon>
        <taxon>Strongyloides</taxon>
    </lineage>
</organism>
<name>A0A0K0FRB9_STRVS</name>
<dbReference type="WBParaSite" id="SVE_1244800.1">
    <property type="protein sequence ID" value="SVE_1244800.1"/>
    <property type="gene ID" value="SVE_1244800"/>
</dbReference>
<dbReference type="Proteomes" id="UP000035680">
    <property type="component" value="Unassembled WGS sequence"/>
</dbReference>
<proteinExistence type="predicted"/>
<accession>A0A0K0FRB9</accession>
<evidence type="ECO:0000313" key="2">
    <source>
        <dbReference type="WBParaSite" id="SVE_1244800.1"/>
    </source>
</evidence>
<keyword evidence="1" id="KW-1185">Reference proteome</keyword>
<reference evidence="1" key="1">
    <citation type="submission" date="2014-07" db="EMBL/GenBank/DDBJ databases">
        <authorList>
            <person name="Martin A.A"/>
            <person name="De Silva N."/>
        </authorList>
    </citation>
    <scope>NUCLEOTIDE SEQUENCE</scope>
</reference>
<dbReference type="AlphaFoldDB" id="A0A0K0FRB9"/>